<dbReference type="AlphaFoldDB" id="A0A2S7TZG8"/>
<proteinExistence type="predicted"/>
<comment type="caution">
    <text evidence="1">The sequence shown here is derived from an EMBL/GenBank/DDBJ whole genome shotgun (WGS) entry which is preliminary data.</text>
</comment>
<dbReference type="OrthoDB" id="643584at2"/>
<dbReference type="Proteomes" id="UP000239907">
    <property type="component" value="Unassembled WGS sequence"/>
</dbReference>
<sequence length="380" mass="43675">MNSFGKKLEGLVRRFRSYFIPSHYASARETKAQSVAILEGKPLCVFDFQSIKIDNVGGRYMHHIITDFEEQGFHICFTDRFRFLATFTEKTYKKLLLKHTFSIIPPARSYPDAAVVVTDVAYPPANAAQKVIIVDYEEKLPDSSEPNAFTLPFFMHPRVHDSGQLNRLKKADLASKERCMKILFAGNDKYPTYDNPLLPNRYKILSRHRCLETLRQSLPPEQFYRPEAYKNLFETPSKPAFTLSSYPACKIPQKLWLETVSMAEFYLATPGVHMPFCHNLIEALAAGSIPILQYPQYLQPHLEHSKNCLVFDDAESLVEVVNFAMTAPAEEIARLRQGALQFYEDYLTPGIFSKKMLTHSSNELTLYVNAYRVPHKRKNE</sequence>
<protein>
    <recommendedName>
        <fullName evidence="3">Exostosin GT47 domain-containing protein</fullName>
    </recommendedName>
</protein>
<gene>
    <name evidence="1" type="ORF">BSZ32_03520</name>
</gene>
<dbReference type="EMBL" id="MQWA01000001">
    <property type="protein sequence ID" value="PQJ27657.1"/>
    <property type="molecule type" value="Genomic_DNA"/>
</dbReference>
<organism evidence="1 2">
    <name type="scientific">Rubritalea profundi</name>
    <dbReference type="NCBI Taxonomy" id="1658618"/>
    <lineage>
        <taxon>Bacteria</taxon>
        <taxon>Pseudomonadati</taxon>
        <taxon>Verrucomicrobiota</taxon>
        <taxon>Verrucomicrobiia</taxon>
        <taxon>Verrucomicrobiales</taxon>
        <taxon>Rubritaleaceae</taxon>
        <taxon>Rubritalea</taxon>
    </lineage>
</organism>
<reference evidence="1 2" key="1">
    <citation type="submission" date="2016-12" db="EMBL/GenBank/DDBJ databases">
        <title>Study of bacterial adaptation to deep sea.</title>
        <authorList>
            <person name="Song J."/>
            <person name="Yoshizawa S."/>
            <person name="Kogure K."/>
        </authorList>
    </citation>
    <scope>NUCLEOTIDE SEQUENCE [LARGE SCALE GENOMIC DNA]</scope>
    <source>
        <strain evidence="1 2">SAORIC-165</strain>
    </source>
</reference>
<name>A0A2S7TZG8_9BACT</name>
<evidence type="ECO:0000313" key="1">
    <source>
        <dbReference type="EMBL" id="PQJ27657.1"/>
    </source>
</evidence>
<dbReference type="RefSeq" id="WP_105042144.1">
    <property type="nucleotide sequence ID" value="NZ_MQWA01000001.1"/>
</dbReference>
<keyword evidence="2" id="KW-1185">Reference proteome</keyword>
<evidence type="ECO:0000313" key="2">
    <source>
        <dbReference type="Proteomes" id="UP000239907"/>
    </source>
</evidence>
<evidence type="ECO:0008006" key="3">
    <source>
        <dbReference type="Google" id="ProtNLM"/>
    </source>
</evidence>
<accession>A0A2S7TZG8</accession>